<proteinExistence type="inferred from homology"/>
<dbReference type="Proteomes" id="UP000238350">
    <property type="component" value="Unassembled WGS sequence"/>
</dbReference>
<dbReference type="GO" id="GO:0005829">
    <property type="term" value="C:cytosol"/>
    <property type="evidence" value="ECO:0007669"/>
    <property type="project" value="TreeGrafter"/>
</dbReference>
<dbReference type="Pfam" id="PF16177">
    <property type="entry name" value="ACAS_N"/>
    <property type="match status" value="1"/>
</dbReference>
<dbReference type="Pfam" id="PF00501">
    <property type="entry name" value="AMP-binding"/>
    <property type="match status" value="1"/>
</dbReference>
<dbReference type="SUPFAM" id="SSF56801">
    <property type="entry name" value="Acetyl-CoA synthetase-like"/>
    <property type="match status" value="1"/>
</dbReference>
<evidence type="ECO:0000256" key="5">
    <source>
        <dbReference type="RuleBase" id="RU361147"/>
    </source>
</evidence>
<evidence type="ECO:0000259" key="8">
    <source>
        <dbReference type="Pfam" id="PF16177"/>
    </source>
</evidence>
<organism evidence="9 10">
    <name type="scientific">Wickerhamiella sorbophila</name>
    <dbReference type="NCBI Taxonomy" id="45607"/>
    <lineage>
        <taxon>Eukaryota</taxon>
        <taxon>Fungi</taxon>
        <taxon>Dikarya</taxon>
        <taxon>Ascomycota</taxon>
        <taxon>Saccharomycotina</taxon>
        <taxon>Dipodascomycetes</taxon>
        <taxon>Dipodascales</taxon>
        <taxon>Trichomonascaceae</taxon>
        <taxon>Wickerhamiella</taxon>
    </lineage>
</organism>
<name>A0A2T0FGF7_9ASCO</name>
<feature type="domain" description="AMP-dependent synthetase/ligase" evidence="6">
    <location>
        <begin position="94"/>
        <end position="484"/>
    </location>
</feature>
<dbReference type="STRING" id="45607.A0A2T0FGF7"/>
<dbReference type="PANTHER" id="PTHR24095:SF14">
    <property type="entry name" value="ACETYL-COENZYME A SYNTHETASE 1"/>
    <property type="match status" value="1"/>
</dbReference>
<dbReference type="Gene3D" id="3.40.50.12780">
    <property type="entry name" value="N-terminal domain of ligase-like"/>
    <property type="match status" value="1"/>
</dbReference>
<dbReference type="InterPro" id="IPR020845">
    <property type="entry name" value="AMP-binding_CS"/>
</dbReference>
<dbReference type="Pfam" id="PF13193">
    <property type="entry name" value="AMP-binding_C"/>
    <property type="match status" value="1"/>
</dbReference>
<keyword evidence="10" id="KW-1185">Reference proteome</keyword>
<dbReference type="OrthoDB" id="1706066at2759"/>
<reference evidence="9 10" key="1">
    <citation type="submission" date="2017-04" db="EMBL/GenBank/DDBJ databases">
        <title>Genome sequencing of [Candida] sorbophila.</title>
        <authorList>
            <person name="Ahn J.O."/>
        </authorList>
    </citation>
    <scope>NUCLEOTIDE SEQUENCE [LARGE SCALE GENOMIC DNA]</scope>
    <source>
        <strain evidence="9 10">DS02</strain>
    </source>
</reference>
<feature type="domain" description="AMP-binding enzyme C-terminal" evidence="7">
    <location>
        <begin position="550"/>
        <end position="631"/>
    </location>
</feature>
<dbReference type="GO" id="GO:0019427">
    <property type="term" value="P:acetyl-CoA biosynthetic process from acetate"/>
    <property type="evidence" value="ECO:0007669"/>
    <property type="project" value="InterPro"/>
</dbReference>
<dbReference type="InterPro" id="IPR000873">
    <property type="entry name" value="AMP-dep_synth/lig_dom"/>
</dbReference>
<keyword evidence="4 5" id="KW-0067">ATP-binding</keyword>
<dbReference type="Gene3D" id="3.30.300.30">
    <property type="match status" value="1"/>
</dbReference>
<sequence>MPLDNQKLLDVRSVDAPANSLPADGHGHVRDLETYKAMWKESVENPDKFFGEQARNLLVWNRDFDQVLHKSANFVDSPAWFLNGQLNAAVNCVDRHALADPNRIAIIYEADEPGEGYTLTYGELLKKVCQLAQLLISRGVKKGDVVTIYLPMVPEAVISMLAVARIGAIHSCVFAGFSPGALRDRILDADSRVVITIDQGLRAGKVIEAKKIVDDALESCPDVQTVVVVERTGKGGLIPGRDIKYGEAGKFKPYCPAVPVDSEHPLFLLYTSGSTGKPKGMQHSTAGYLLGAALTAKHVFGLTPGDIMFTAGDVGWITGHTYAVYGPLINGVTTVIFESTPVYPTHTRYWDIVDKHQVTQFYVAPTALRLLRKYGHEEIEKYSLKSLRTLGSVGEPIAEEVWEWYFHNVGRGRCTICDTYWLTESGSILGTSFPGVTPMKPGSCGYPFFGIKPVLINPTTGVEVDERPAEGVLAIANPWPSMARTIWGDYPRYQDTYLRPFPGHFFTGDGAAMDHENFIFVAGRMDDVVNVSGHRLSTAEIEASFLEGKLDNEPMIVESAVVGIEDELTGQAIVAFVVLEGWLKDKIAAGEHTVSDMSREAIQVVRKDIGPFAAPKKVFVVGDLPKTRSGKIMRRILRKIVSGETDQLGELSTLSNPQIIDDLISTVQNSA</sequence>
<dbReference type="InterPro" id="IPR045851">
    <property type="entry name" value="AMP-bd_C_sf"/>
</dbReference>
<evidence type="ECO:0000256" key="2">
    <source>
        <dbReference type="ARBA" id="ARBA00022598"/>
    </source>
</evidence>
<dbReference type="FunFam" id="3.40.50.12780:FF:000001">
    <property type="entry name" value="Acetyl-coenzyme A synthetase"/>
    <property type="match status" value="1"/>
</dbReference>
<dbReference type="GeneID" id="36515439"/>
<dbReference type="GO" id="GO:0016208">
    <property type="term" value="F:AMP binding"/>
    <property type="evidence" value="ECO:0007669"/>
    <property type="project" value="InterPro"/>
</dbReference>
<dbReference type="NCBIfam" id="NF001208">
    <property type="entry name" value="PRK00174.1"/>
    <property type="match status" value="1"/>
</dbReference>
<dbReference type="InterPro" id="IPR042099">
    <property type="entry name" value="ANL_N_sf"/>
</dbReference>
<protein>
    <recommendedName>
        <fullName evidence="5">Acetyl-coenzyme A synthetase</fullName>
        <ecNumber evidence="5">6.2.1.1</ecNumber>
    </recommendedName>
</protein>
<evidence type="ECO:0000259" key="7">
    <source>
        <dbReference type="Pfam" id="PF13193"/>
    </source>
</evidence>
<evidence type="ECO:0000259" key="6">
    <source>
        <dbReference type="Pfam" id="PF00501"/>
    </source>
</evidence>
<dbReference type="InterPro" id="IPR032387">
    <property type="entry name" value="ACAS_N"/>
</dbReference>
<accession>A0A2T0FGF7</accession>
<dbReference type="GO" id="GO:0003987">
    <property type="term" value="F:acetate-CoA ligase activity"/>
    <property type="evidence" value="ECO:0007669"/>
    <property type="project" value="UniProtKB-UniRule"/>
</dbReference>
<gene>
    <name evidence="9" type="ORF">B9G98_01690</name>
</gene>
<evidence type="ECO:0000256" key="3">
    <source>
        <dbReference type="ARBA" id="ARBA00022741"/>
    </source>
</evidence>
<evidence type="ECO:0000256" key="4">
    <source>
        <dbReference type="ARBA" id="ARBA00022840"/>
    </source>
</evidence>
<comment type="catalytic activity">
    <reaction evidence="5">
        <text>acetate + ATP + CoA = acetyl-CoA + AMP + diphosphate</text>
        <dbReference type="Rhea" id="RHEA:23176"/>
        <dbReference type="ChEBI" id="CHEBI:30089"/>
        <dbReference type="ChEBI" id="CHEBI:30616"/>
        <dbReference type="ChEBI" id="CHEBI:33019"/>
        <dbReference type="ChEBI" id="CHEBI:57287"/>
        <dbReference type="ChEBI" id="CHEBI:57288"/>
        <dbReference type="ChEBI" id="CHEBI:456215"/>
        <dbReference type="EC" id="6.2.1.1"/>
    </reaction>
</comment>
<dbReference type="RefSeq" id="XP_024664016.1">
    <property type="nucleotide sequence ID" value="XM_024808248.1"/>
</dbReference>
<dbReference type="EC" id="6.2.1.1" evidence="5"/>
<dbReference type="EMBL" id="NDIQ01000001">
    <property type="protein sequence ID" value="PRT54070.1"/>
    <property type="molecule type" value="Genomic_DNA"/>
</dbReference>
<dbReference type="AlphaFoldDB" id="A0A2T0FGF7"/>
<comment type="similarity">
    <text evidence="1 5">Belongs to the ATP-dependent AMP-binding enzyme family.</text>
</comment>
<comment type="caution">
    <text evidence="9">The sequence shown here is derived from an EMBL/GenBank/DDBJ whole genome shotgun (WGS) entry which is preliminary data.</text>
</comment>
<dbReference type="PROSITE" id="PS00455">
    <property type="entry name" value="AMP_BINDING"/>
    <property type="match status" value="1"/>
</dbReference>
<evidence type="ECO:0000313" key="10">
    <source>
        <dbReference type="Proteomes" id="UP000238350"/>
    </source>
</evidence>
<dbReference type="GO" id="GO:0005524">
    <property type="term" value="F:ATP binding"/>
    <property type="evidence" value="ECO:0007669"/>
    <property type="project" value="UniProtKB-UniRule"/>
</dbReference>
<dbReference type="PANTHER" id="PTHR24095">
    <property type="entry name" value="ACETYL-COENZYME A SYNTHETASE"/>
    <property type="match status" value="1"/>
</dbReference>
<evidence type="ECO:0000313" key="9">
    <source>
        <dbReference type="EMBL" id="PRT54070.1"/>
    </source>
</evidence>
<dbReference type="InterPro" id="IPR011904">
    <property type="entry name" value="Ac_CoA_lig"/>
</dbReference>
<dbReference type="InterPro" id="IPR025110">
    <property type="entry name" value="AMP-bd_C"/>
</dbReference>
<dbReference type="NCBIfam" id="TIGR02188">
    <property type="entry name" value="Ac_CoA_lig_AcsA"/>
    <property type="match status" value="1"/>
</dbReference>
<keyword evidence="2 5" id="KW-0436">Ligase</keyword>
<evidence type="ECO:0000256" key="1">
    <source>
        <dbReference type="ARBA" id="ARBA00006432"/>
    </source>
</evidence>
<keyword evidence="3 5" id="KW-0547">Nucleotide-binding</keyword>
<feature type="domain" description="Acetyl-coenzyme A synthetase N-terminal" evidence="8">
    <location>
        <begin position="35"/>
        <end position="92"/>
    </location>
</feature>